<dbReference type="RefSeq" id="WP_105074505.1">
    <property type="nucleotide sequence ID" value="NZ_JAFLKP010000018.1"/>
</dbReference>
<dbReference type="OrthoDB" id="1676884at2"/>
<evidence type="ECO:0000313" key="2">
    <source>
        <dbReference type="Proteomes" id="UP000239936"/>
    </source>
</evidence>
<dbReference type="AlphaFoldDB" id="A0A2S7XP12"/>
<dbReference type="PANTHER" id="PTHR39431:SF1">
    <property type="entry name" value="FRPA_C-RELATED PROTEIN"/>
    <property type="match status" value="1"/>
</dbReference>
<comment type="caution">
    <text evidence="1">The sequence shown here is derived from an EMBL/GenBank/DDBJ whole genome shotgun (WGS) entry which is preliminary data.</text>
</comment>
<dbReference type="EMBL" id="PPGH01000037">
    <property type="protein sequence ID" value="PQJ95477.1"/>
    <property type="molecule type" value="Genomic_DNA"/>
</dbReference>
<evidence type="ECO:0000313" key="1">
    <source>
        <dbReference type="EMBL" id="PQJ95477.1"/>
    </source>
</evidence>
<keyword evidence="2" id="KW-1185">Reference proteome</keyword>
<name>A0A2S7XP12_9GAMM</name>
<accession>A0A2S7XP12</accession>
<sequence>MQPVTGNRSITALAQTATTSSHHTLLTSRSSAAPAVQNPGAGGDLAAEIAARLEQDLDYQILRKSFDLESKTSLNVHRAQTQAAAAQADAVTAHQNAVALNLHVATPQQSTAKVALAQQSSTSSTSSFSLVFQVRQQQSLEVSVSVSSNLASIFTTDPLVLDLSDAGIATTGVENGVEFDLNADGITEQVSMVNSETWLLALDRNGNGRIDDGGELFGDQHGAANGFAELARYDADANGVADGVIDANDVAFSQLQLLQIDRNGKQVTQTLEEAGVVAIELAHQNTRKALNLYDTVAQTAQFRRDDGSTGEAADVLLGYRSIA</sequence>
<reference evidence="1 2" key="1">
    <citation type="submission" date="2018-01" db="EMBL/GenBank/DDBJ databases">
        <title>The complete genome sequence of Chromatium okenii LaCa, a purple sulfur bacterium with a turbulent life.</title>
        <authorList>
            <person name="Luedin S.M."/>
            <person name="Liechti N."/>
            <person name="Storelli N."/>
            <person name="Danza F."/>
            <person name="Wittwer M."/>
            <person name="Pothier J.F."/>
            <person name="Tonolla M.A."/>
        </authorList>
    </citation>
    <scope>NUCLEOTIDE SEQUENCE [LARGE SCALE GENOMIC DNA]</scope>
    <source>
        <strain evidence="1 2">LaCa</strain>
    </source>
</reference>
<dbReference type="Proteomes" id="UP000239936">
    <property type="component" value="Unassembled WGS sequence"/>
</dbReference>
<dbReference type="PANTHER" id="PTHR39431">
    <property type="entry name" value="FRPA/C-RELATED PROTEIN"/>
    <property type="match status" value="1"/>
</dbReference>
<protein>
    <submittedName>
        <fullName evidence="1">Uncharacterized protein</fullName>
    </submittedName>
</protein>
<proteinExistence type="predicted"/>
<gene>
    <name evidence="1" type="ORF">CXB77_14925</name>
</gene>
<organism evidence="1 2">
    <name type="scientific">Chromatium okenii</name>
    <dbReference type="NCBI Taxonomy" id="61644"/>
    <lineage>
        <taxon>Bacteria</taxon>
        <taxon>Pseudomonadati</taxon>
        <taxon>Pseudomonadota</taxon>
        <taxon>Gammaproteobacteria</taxon>
        <taxon>Chromatiales</taxon>
        <taxon>Chromatiaceae</taxon>
        <taxon>Chromatium</taxon>
    </lineage>
</organism>